<evidence type="ECO:0000259" key="12">
    <source>
        <dbReference type="SMART" id="SM00831"/>
    </source>
</evidence>
<dbReference type="GO" id="GO:0016887">
    <property type="term" value="F:ATP hydrolysis activity"/>
    <property type="evidence" value="ECO:0007669"/>
    <property type="project" value="InterPro"/>
</dbReference>
<feature type="region of interest" description="Disordered" evidence="10">
    <location>
        <begin position="1"/>
        <end position="34"/>
    </location>
</feature>
<protein>
    <recommendedName>
        <fullName evidence="12">Cation-transporting P-type ATPase N-terminal domain-containing protein</fullName>
    </recommendedName>
</protein>
<dbReference type="Pfam" id="PF00702">
    <property type="entry name" value="Hydrolase"/>
    <property type="match status" value="1"/>
</dbReference>
<dbReference type="NCBIfam" id="TIGR01494">
    <property type="entry name" value="ATPase_P-type"/>
    <property type="match status" value="2"/>
</dbReference>
<dbReference type="Gramene" id="PNW79304">
    <property type="protein sequence ID" value="PNW79304"/>
    <property type="gene ID" value="CHLRE_09g410100v5"/>
</dbReference>
<dbReference type="Pfam" id="PF00690">
    <property type="entry name" value="Cation_ATPase_N"/>
    <property type="match status" value="1"/>
</dbReference>
<dbReference type="GeneID" id="5722268"/>
<dbReference type="SFLD" id="SFLDS00003">
    <property type="entry name" value="Haloacid_Dehalogenase"/>
    <property type="match status" value="1"/>
</dbReference>
<dbReference type="GO" id="GO:0005524">
    <property type="term" value="F:ATP binding"/>
    <property type="evidence" value="ECO:0007669"/>
    <property type="project" value="UniProtKB-KW"/>
</dbReference>
<keyword evidence="8 11" id="KW-1133">Transmembrane helix</keyword>
<name>A0A2K3DFJ0_CHLRE</name>
<keyword evidence="5" id="KW-0547">Nucleotide-binding</keyword>
<feature type="region of interest" description="Disordered" evidence="10">
    <location>
        <begin position="733"/>
        <end position="762"/>
    </location>
</feature>
<dbReference type="PANTHER" id="PTHR43294:SF21">
    <property type="entry name" value="CATION TRANSPORTING ATPASE"/>
    <property type="match status" value="1"/>
</dbReference>
<evidence type="ECO:0000256" key="4">
    <source>
        <dbReference type="ARBA" id="ARBA00022723"/>
    </source>
</evidence>
<dbReference type="PROSITE" id="PS00154">
    <property type="entry name" value="ATPASE_E1_E2"/>
    <property type="match status" value="1"/>
</dbReference>
<evidence type="ECO:0000256" key="10">
    <source>
        <dbReference type="SAM" id="MobiDB-lite"/>
    </source>
</evidence>
<sequence>MTATDAPADTGRYGGDDVGRKSLGTKSTGGKSLTKNSVLDKASIISMARGADVKPFKADSDELPWHAIATEDEVVADLGSSVENGLSDSEAQRRLQLFGPNKLTEVEKISFWRRLWNQLNNMIIGLLFAAAIVEGALESWAEFGLILGVIVINTALGLYQEGRAEKAADAIKALLSPNATVLRDGQAAVLPAESLVPGDVVLLKSGDKVPADVRLLSAVNLQVQEAMLTGESVPVSKVLHPAPAQAGLGDRKCMCFSATNVVSGQGRGVVVATGDSAEIGQINKMVGTVESARNNLVHQLEVLGRWLVLLVLAIGLLAFLLALLHADQGFKEAFESAVSIAVAIVPEGLPAMVTIVLAIGTTVMARNNAIIRQLPAVETLGSLNVICSDKTGTLTKNEMTVVALRTAATEYTVSGVGYEPIGEFAMLVPDAAATDKGAAVANGSGTRSQPLDGAQRTALQQLLKGTVLCNDSSLIKEGPGEVAISIGDDGAAADVAGAADKGGKDKGGGGGVRYSPLGAPTEVALLTAAEKAGLPPAAELKAAVPRVGTVPFESEHKFMATVHREQAEGGGSELIMYVKGAPDRLLPLCNSQVVDNDLSRTAALDPGFWKAQQAALSSRGLRVLALCRTVLPEDTDLSVLSPAWLLSGGVNPEAAAAAAAEGKPPPAPAAKLQLSMVLLVAILDPPREEAVRAVGVAHKAGITVKMITGDHALTAVAIGQMLGIVPRAQEMPAAADKAANEPPAKAAAGHGHGHDARRASSKAVPVITGPQVDAMDDAGLQAVVMGCNVFARASPENKLRIVRALQALGQTAAMTGDGVNDAPALKAADVGVAMGITGTDVSKEAAKMVLADDNFATIVAAVREGRRVWDNIRKILIFNLPVNLAQGFSVLWSYILSLDNVPLTALQVLLVNLITSVTLGLALAAEPPEPDIMERQPRRRGKRLVGKLLLWRCFFVCNVVVALVLGMFYWGGEDSSTPGGGYNLKQRRSEAFNVLVGAQIAYFVNCRFIKLSCFHPRVFFGNPIVYISIALVAGIMVFVTYVPGVNGFFHMTGSMDGIQWARVVVCTAIVFVLVEVEKALVDPLLMPILRPVLAWLEDHTPDFLSVKQSAKSLKGGCVRCTRGCVPKGKSEQEQPKSPQPRGRSLSSGKPAPSAAGLSPIYSGVVLGGSGTAAAAAMAAPPLGGRGAAEPAAPQAGAGAVAATVTPHGTGGDNC</sequence>
<dbReference type="InterPro" id="IPR018303">
    <property type="entry name" value="ATPase_P-typ_P_site"/>
</dbReference>
<feature type="transmembrane region" description="Helical" evidence="11">
    <location>
        <begin position="1057"/>
        <end position="1076"/>
    </location>
</feature>
<evidence type="ECO:0000256" key="2">
    <source>
        <dbReference type="ARBA" id="ARBA00022475"/>
    </source>
</evidence>
<evidence type="ECO:0000256" key="3">
    <source>
        <dbReference type="ARBA" id="ARBA00022692"/>
    </source>
</evidence>
<proteinExistence type="predicted"/>
<feature type="transmembrane region" description="Helical" evidence="11">
    <location>
        <begin position="306"/>
        <end position="326"/>
    </location>
</feature>
<dbReference type="SFLD" id="SFLDF00027">
    <property type="entry name" value="p-type_atpase"/>
    <property type="match status" value="1"/>
</dbReference>
<dbReference type="InterPro" id="IPR006068">
    <property type="entry name" value="ATPase_P-typ_cation-transptr_C"/>
</dbReference>
<evidence type="ECO:0000256" key="1">
    <source>
        <dbReference type="ARBA" id="ARBA00004651"/>
    </source>
</evidence>
<dbReference type="InterPro" id="IPR023298">
    <property type="entry name" value="ATPase_P-typ_TM_dom_sf"/>
</dbReference>
<dbReference type="GO" id="GO:0005886">
    <property type="term" value="C:plasma membrane"/>
    <property type="evidence" value="ECO:0000318"/>
    <property type="project" value="GO_Central"/>
</dbReference>
<organism evidence="13 14">
    <name type="scientific">Chlamydomonas reinhardtii</name>
    <name type="common">Chlamydomonas smithii</name>
    <dbReference type="NCBI Taxonomy" id="3055"/>
    <lineage>
        <taxon>Eukaryota</taxon>
        <taxon>Viridiplantae</taxon>
        <taxon>Chlorophyta</taxon>
        <taxon>core chlorophytes</taxon>
        <taxon>Chlorophyceae</taxon>
        <taxon>CS clade</taxon>
        <taxon>Chlamydomonadales</taxon>
        <taxon>Chlamydomonadaceae</taxon>
        <taxon>Chlamydomonas</taxon>
    </lineage>
</organism>
<dbReference type="SUPFAM" id="SSF81653">
    <property type="entry name" value="Calcium ATPase, transduction domain A"/>
    <property type="match status" value="1"/>
</dbReference>
<dbReference type="EMBL" id="CM008970">
    <property type="protein sequence ID" value="PNW79304.1"/>
    <property type="molecule type" value="Genomic_DNA"/>
</dbReference>
<dbReference type="Gene3D" id="2.70.150.10">
    <property type="entry name" value="Calcium-transporting ATPase, cytoplasmic transduction domain A"/>
    <property type="match status" value="1"/>
</dbReference>
<feature type="transmembrane region" description="Helical" evidence="11">
    <location>
        <begin position="119"/>
        <end position="137"/>
    </location>
</feature>
<feature type="compositionally biased region" description="Polar residues" evidence="10">
    <location>
        <begin position="24"/>
        <end position="34"/>
    </location>
</feature>
<dbReference type="InterPro" id="IPR001757">
    <property type="entry name" value="P_typ_ATPase"/>
</dbReference>
<dbReference type="InterPro" id="IPR036412">
    <property type="entry name" value="HAD-like_sf"/>
</dbReference>
<dbReference type="AlphaFoldDB" id="A0A2K3DFJ0"/>
<evidence type="ECO:0000313" key="14">
    <source>
        <dbReference type="Proteomes" id="UP000006906"/>
    </source>
</evidence>
<keyword evidence="2" id="KW-1003">Cell membrane</keyword>
<dbReference type="Gene3D" id="1.20.1110.10">
    <property type="entry name" value="Calcium-transporting ATPase, transmembrane domain"/>
    <property type="match status" value="1"/>
</dbReference>
<dbReference type="InterPro" id="IPR050510">
    <property type="entry name" value="Cation_transp_ATPase_P-type"/>
</dbReference>
<evidence type="ECO:0000256" key="9">
    <source>
        <dbReference type="ARBA" id="ARBA00023136"/>
    </source>
</evidence>
<accession>A0A2K3DFJ0</accession>
<dbReference type="PRINTS" id="PR00120">
    <property type="entry name" value="HATPASE"/>
</dbReference>
<dbReference type="GO" id="GO:0046872">
    <property type="term" value="F:metal ion binding"/>
    <property type="evidence" value="ECO:0007669"/>
    <property type="project" value="UniProtKB-KW"/>
</dbReference>
<feature type="compositionally biased region" description="Low complexity" evidence="10">
    <location>
        <begin position="733"/>
        <end position="749"/>
    </location>
</feature>
<dbReference type="InterPro" id="IPR008250">
    <property type="entry name" value="ATPase_P-typ_transduc_dom_A_sf"/>
</dbReference>
<dbReference type="SUPFAM" id="SSF56784">
    <property type="entry name" value="HAD-like"/>
    <property type="match status" value="1"/>
</dbReference>
<comment type="subcellular location">
    <subcellularLocation>
        <location evidence="1">Cell membrane</location>
        <topology evidence="1">Multi-pass membrane protein</topology>
    </subcellularLocation>
</comment>
<feature type="transmembrane region" description="Helical" evidence="11">
    <location>
        <begin position="949"/>
        <end position="971"/>
    </location>
</feature>
<keyword evidence="6" id="KW-0067">ATP-binding</keyword>
<dbReference type="Pfam" id="PF00122">
    <property type="entry name" value="E1-E2_ATPase"/>
    <property type="match status" value="1"/>
</dbReference>
<keyword evidence="4" id="KW-0479">Metal-binding</keyword>
<evidence type="ECO:0000256" key="6">
    <source>
        <dbReference type="ARBA" id="ARBA00022840"/>
    </source>
</evidence>
<dbReference type="SUPFAM" id="SSF81660">
    <property type="entry name" value="Metal cation-transporting ATPase, ATP-binding domain N"/>
    <property type="match status" value="1"/>
</dbReference>
<evidence type="ECO:0000313" key="13">
    <source>
        <dbReference type="EMBL" id="PNW79304.1"/>
    </source>
</evidence>
<dbReference type="SUPFAM" id="SSF81665">
    <property type="entry name" value="Calcium ATPase, transmembrane domain M"/>
    <property type="match status" value="1"/>
</dbReference>
<gene>
    <name evidence="13" type="ORF">CHLRE_09g410100v5</name>
</gene>
<feature type="region of interest" description="Disordered" evidence="10">
    <location>
        <begin position="1124"/>
        <end position="1153"/>
    </location>
</feature>
<dbReference type="InterPro" id="IPR004014">
    <property type="entry name" value="ATPase_P-typ_cation-transptr_N"/>
</dbReference>
<feature type="transmembrane region" description="Helical" evidence="11">
    <location>
        <begin position="338"/>
        <end position="365"/>
    </location>
</feature>
<feature type="domain" description="Cation-transporting P-type ATPase N-terminal" evidence="12">
    <location>
        <begin position="64"/>
        <end position="139"/>
    </location>
</feature>
<keyword evidence="3 11" id="KW-0812">Transmembrane</keyword>
<dbReference type="InterPro" id="IPR023299">
    <property type="entry name" value="ATPase_P-typ_cyto_dom_N"/>
</dbReference>
<dbReference type="InterPro" id="IPR023214">
    <property type="entry name" value="HAD_sf"/>
</dbReference>
<evidence type="ECO:0000256" key="8">
    <source>
        <dbReference type="ARBA" id="ARBA00022989"/>
    </source>
</evidence>
<keyword evidence="7" id="KW-1278">Translocase</keyword>
<feature type="transmembrane region" description="Helical" evidence="11">
    <location>
        <begin position="1024"/>
        <end position="1045"/>
    </location>
</feature>
<feature type="transmembrane region" description="Helical" evidence="11">
    <location>
        <begin position="991"/>
        <end position="1012"/>
    </location>
</feature>
<dbReference type="InParanoid" id="A0A2K3DFJ0"/>
<evidence type="ECO:0000256" key="5">
    <source>
        <dbReference type="ARBA" id="ARBA00022741"/>
    </source>
</evidence>
<dbReference type="Proteomes" id="UP000006906">
    <property type="component" value="Chromosome 9"/>
</dbReference>
<dbReference type="Pfam" id="PF00689">
    <property type="entry name" value="Cation_ATPase_C"/>
    <property type="match status" value="1"/>
</dbReference>
<dbReference type="PANTHER" id="PTHR43294">
    <property type="entry name" value="SODIUM/POTASSIUM-TRANSPORTING ATPASE SUBUNIT ALPHA"/>
    <property type="match status" value="1"/>
</dbReference>
<keyword evidence="9 11" id="KW-0472">Membrane</keyword>
<reference evidence="13 14" key="1">
    <citation type="journal article" date="2007" name="Science">
        <title>The Chlamydomonas genome reveals the evolution of key animal and plant functions.</title>
        <authorList>
            <person name="Merchant S.S."/>
            <person name="Prochnik S.E."/>
            <person name="Vallon O."/>
            <person name="Harris E.H."/>
            <person name="Karpowicz S.J."/>
            <person name="Witman G.B."/>
            <person name="Terry A."/>
            <person name="Salamov A."/>
            <person name="Fritz-Laylin L.K."/>
            <person name="Marechal-Drouard L."/>
            <person name="Marshall W.F."/>
            <person name="Qu L.H."/>
            <person name="Nelson D.R."/>
            <person name="Sanderfoot A.A."/>
            <person name="Spalding M.H."/>
            <person name="Kapitonov V.V."/>
            <person name="Ren Q."/>
            <person name="Ferris P."/>
            <person name="Lindquist E."/>
            <person name="Shapiro H."/>
            <person name="Lucas S.M."/>
            <person name="Grimwood J."/>
            <person name="Schmutz J."/>
            <person name="Cardol P."/>
            <person name="Cerutti H."/>
            <person name="Chanfreau G."/>
            <person name="Chen C.L."/>
            <person name="Cognat V."/>
            <person name="Croft M.T."/>
            <person name="Dent R."/>
            <person name="Dutcher S."/>
            <person name="Fernandez E."/>
            <person name="Fukuzawa H."/>
            <person name="Gonzalez-Ballester D."/>
            <person name="Gonzalez-Halphen D."/>
            <person name="Hallmann A."/>
            <person name="Hanikenne M."/>
            <person name="Hippler M."/>
            <person name="Inwood W."/>
            <person name="Jabbari K."/>
            <person name="Kalanon M."/>
            <person name="Kuras R."/>
            <person name="Lefebvre P.A."/>
            <person name="Lemaire S.D."/>
            <person name="Lobanov A.V."/>
            <person name="Lohr M."/>
            <person name="Manuell A."/>
            <person name="Meier I."/>
            <person name="Mets L."/>
            <person name="Mittag M."/>
            <person name="Mittelmeier T."/>
            <person name="Moroney J.V."/>
            <person name="Moseley J."/>
            <person name="Napoli C."/>
            <person name="Nedelcu A.M."/>
            <person name="Niyogi K."/>
            <person name="Novoselov S.V."/>
            <person name="Paulsen I.T."/>
            <person name="Pazour G."/>
            <person name="Purton S."/>
            <person name="Ral J.P."/>
            <person name="Riano-Pachon D.M."/>
            <person name="Riekhof W."/>
            <person name="Rymarquis L."/>
            <person name="Schroda M."/>
            <person name="Stern D."/>
            <person name="Umen J."/>
            <person name="Willows R."/>
            <person name="Wilson N."/>
            <person name="Zimmer S.L."/>
            <person name="Allmer J."/>
            <person name="Balk J."/>
            <person name="Bisova K."/>
            <person name="Chen C.J."/>
            <person name="Elias M."/>
            <person name="Gendler K."/>
            <person name="Hauser C."/>
            <person name="Lamb M.R."/>
            <person name="Ledford H."/>
            <person name="Long J.C."/>
            <person name="Minagawa J."/>
            <person name="Page M.D."/>
            <person name="Pan J."/>
            <person name="Pootakham W."/>
            <person name="Roje S."/>
            <person name="Rose A."/>
            <person name="Stahlberg E."/>
            <person name="Terauchi A.M."/>
            <person name="Yang P."/>
            <person name="Ball S."/>
            <person name="Bowler C."/>
            <person name="Dieckmann C.L."/>
            <person name="Gladyshev V.N."/>
            <person name="Green P."/>
            <person name="Jorgensen R."/>
            <person name="Mayfield S."/>
            <person name="Mueller-Roeber B."/>
            <person name="Rajamani S."/>
            <person name="Sayre R.T."/>
            <person name="Brokstein P."/>
            <person name="Dubchak I."/>
            <person name="Goodstein D."/>
            <person name="Hornick L."/>
            <person name="Huang Y.W."/>
            <person name="Jhaveri J."/>
            <person name="Luo Y."/>
            <person name="Martinez D."/>
            <person name="Ngau W.C."/>
            <person name="Otillar B."/>
            <person name="Poliakov A."/>
            <person name="Porter A."/>
            <person name="Szajkowski L."/>
            <person name="Werner G."/>
            <person name="Zhou K."/>
            <person name="Grigoriev I.V."/>
            <person name="Rokhsar D.S."/>
            <person name="Grossman A.R."/>
        </authorList>
    </citation>
    <scope>NUCLEOTIDE SEQUENCE [LARGE SCALE GENOMIC DNA]</scope>
    <source>
        <strain evidence="14">CC-503</strain>
    </source>
</reference>
<dbReference type="GO" id="GO:0005388">
    <property type="term" value="F:P-type calcium transporter activity"/>
    <property type="evidence" value="ECO:0000318"/>
    <property type="project" value="GO_Central"/>
</dbReference>
<evidence type="ECO:0000256" key="7">
    <source>
        <dbReference type="ARBA" id="ARBA00022967"/>
    </source>
</evidence>
<dbReference type="PRINTS" id="PR00119">
    <property type="entry name" value="CATATPASE"/>
</dbReference>
<dbReference type="FunFam" id="3.40.50.1000:FF:000001">
    <property type="entry name" value="Phospholipid-transporting ATPase IC"/>
    <property type="match status" value="1"/>
</dbReference>
<keyword evidence="14" id="KW-1185">Reference proteome</keyword>
<dbReference type="Gene3D" id="3.40.1110.10">
    <property type="entry name" value="Calcium-transporting ATPase, cytoplasmic domain N"/>
    <property type="match status" value="1"/>
</dbReference>
<dbReference type="InterPro" id="IPR044492">
    <property type="entry name" value="P_typ_ATPase_HD_dom"/>
</dbReference>
<dbReference type="SMART" id="SM00831">
    <property type="entry name" value="Cation_ATPase_N"/>
    <property type="match status" value="1"/>
</dbReference>
<dbReference type="KEGG" id="cre:CHLRE_09g410100v5"/>
<dbReference type="PaxDb" id="3055-EDP00798"/>
<dbReference type="STRING" id="3055.A0A2K3DFJ0"/>
<dbReference type="FunFam" id="2.70.150.10:FF:000016">
    <property type="entry name" value="Calcium-transporting P-type ATPase putative"/>
    <property type="match status" value="1"/>
</dbReference>
<dbReference type="SFLD" id="SFLDG00002">
    <property type="entry name" value="C1.7:_P-type_atpase_like"/>
    <property type="match status" value="1"/>
</dbReference>
<feature type="transmembrane region" description="Helical" evidence="11">
    <location>
        <begin position="876"/>
        <end position="896"/>
    </location>
</feature>
<dbReference type="OMA" id="ICTIANI"/>
<feature type="transmembrane region" description="Helical" evidence="11">
    <location>
        <begin position="908"/>
        <end position="928"/>
    </location>
</feature>
<dbReference type="RefSeq" id="XP_042921548.1">
    <property type="nucleotide sequence ID" value="XM_043066252.1"/>
</dbReference>
<feature type="transmembrane region" description="Helical" evidence="11">
    <location>
        <begin position="143"/>
        <end position="159"/>
    </location>
</feature>
<dbReference type="OrthoDB" id="116380at2759"/>
<evidence type="ECO:0000256" key="11">
    <source>
        <dbReference type="SAM" id="Phobius"/>
    </source>
</evidence>
<dbReference type="InterPro" id="IPR059000">
    <property type="entry name" value="ATPase_P-type_domA"/>
</dbReference>
<dbReference type="Gene3D" id="3.40.50.1000">
    <property type="entry name" value="HAD superfamily/HAD-like"/>
    <property type="match status" value="1"/>
</dbReference>
<dbReference type="Pfam" id="PF13246">
    <property type="entry name" value="Cation_ATPase"/>
    <property type="match status" value="1"/>
</dbReference>